<dbReference type="SUPFAM" id="SSF51735">
    <property type="entry name" value="NAD(P)-binding Rossmann-fold domains"/>
    <property type="match status" value="1"/>
</dbReference>
<evidence type="ECO:0000256" key="2">
    <source>
        <dbReference type="ARBA" id="ARBA00022857"/>
    </source>
</evidence>
<dbReference type="PROSITE" id="PS00061">
    <property type="entry name" value="ADH_SHORT"/>
    <property type="match status" value="1"/>
</dbReference>
<organism evidence="4 5">
    <name type="scientific">Lasiodiplodia hormozganensis</name>
    <dbReference type="NCBI Taxonomy" id="869390"/>
    <lineage>
        <taxon>Eukaryota</taxon>
        <taxon>Fungi</taxon>
        <taxon>Dikarya</taxon>
        <taxon>Ascomycota</taxon>
        <taxon>Pezizomycotina</taxon>
        <taxon>Dothideomycetes</taxon>
        <taxon>Dothideomycetes incertae sedis</taxon>
        <taxon>Botryosphaeriales</taxon>
        <taxon>Botryosphaeriaceae</taxon>
        <taxon>Lasiodiplodia</taxon>
    </lineage>
</organism>
<dbReference type="CDD" id="cd05233">
    <property type="entry name" value="SDR_c"/>
    <property type="match status" value="1"/>
</dbReference>
<reference evidence="4" key="1">
    <citation type="submission" date="2023-06" db="EMBL/GenBank/DDBJ databases">
        <title>Multi-omics analyses reveal the molecular pathogenesis toolkit of Lasiodiplodia hormozganensis, a cross-kingdom pathogen.</title>
        <authorList>
            <person name="Felix C."/>
            <person name="Meneses R."/>
            <person name="Goncalves M.F.M."/>
            <person name="Tilleman L."/>
            <person name="Duarte A.S."/>
            <person name="Jorrin-Novo J.V."/>
            <person name="Van De Peer Y."/>
            <person name="Deforce D."/>
            <person name="Van Nieuwerburgh F."/>
            <person name="Esteves A.C."/>
            <person name="Alves A."/>
        </authorList>
    </citation>
    <scope>NUCLEOTIDE SEQUENCE</scope>
    <source>
        <strain evidence="4">CBS 339.90</strain>
    </source>
</reference>
<dbReference type="GO" id="GO:0016491">
    <property type="term" value="F:oxidoreductase activity"/>
    <property type="evidence" value="ECO:0007669"/>
    <property type="project" value="UniProtKB-KW"/>
</dbReference>
<dbReference type="PRINTS" id="PR00081">
    <property type="entry name" value="GDHRDH"/>
</dbReference>
<proteinExistence type="inferred from homology"/>
<dbReference type="PANTHER" id="PTHR24321:SF8">
    <property type="entry name" value="ESTRADIOL 17-BETA-DEHYDROGENASE 8-RELATED"/>
    <property type="match status" value="1"/>
</dbReference>
<dbReference type="Gene3D" id="3.40.50.720">
    <property type="entry name" value="NAD(P)-binding Rossmann-like Domain"/>
    <property type="match status" value="1"/>
</dbReference>
<evidence type="ECO:0000313" key="4">
    <source>
        <dbReference type="EMBL" id="KAK0647845.1"/>
    </source>
</evidence>
<dbReference type="PRINTS" id="PR00080">
    <property type="entry name" value="SDRFAMILY"/>
</dbReference>
<keyword evidence="2" id="KW-0521">NADP</keyword>
<evidence type="ECO:0000256" key="1">
    <source>
        <dbReference type="ARBA" id="ARBA00006484"/>
    </source>
</evidence>
<keyword evidence="5" id="KW-1185">Reference proteome</keyword>
<comment type="caution">
    <text evidence="4">The sequence shown here is derived from an EMBL/GenBank/DDBJ whole genome shotgun (WGS) entry which is preliminary data.</text>
</comment>
<dbReference type="InterPro" id="IPR036291">
    <property type="entry name" value="NAD(P)-bd_dom_sf"/>
</dbReference>
<comment type="similarity">
    <text evidence="1">Belongs to the short-chain dehydrogenases/reductases (SDR) family.</text>
</comment>
<evidence type="ECO:0000256" key="3">
    <source>
        <dbReference type="ARBA" id="ARBA00023002"/>
    </source>
</evidence>
<dbReference type="EMBL" id="JAUJDW010000043">
    <property type="protein sequence ID" value="KAK0647845.1"/>
    <property type="molecule type" value="Genomic_DNA"/>
</dbReference>
<dbReference type="Proteomes" id="UP001175001">
    <property type="component" value="Unassembled WGS sequence"/>
</dbReference>
<evidence type="ECO:0000313" key="5">
    <source>
        <dbReference type="Proteomes" id="UP001175001"/>
    </source>
</evidence>
<dbReference type="PANTHER" id="PTHR24321">
    <property type="entry name" value="DEHYDROGENASES, SHORT CHAIN"/>
    <property type="match status" value="1"/>
</dbReference>
<dbReference type="Pfam" id="PF13561">
    <property type="entry name" value="adh_short_C2"/>
    <property type="match status" value="1"/>
</dbReference>
<sequence>MNDFNPFTDLSSDKFERMWQVNVLGLFWCMQEQIRLMAPQKLGHIVNMSSAAGLHGTPGGATYAATKHAVVGLTRSAAAEYAQAGLYITSIAPGVIKTDILDGMIKDGPMTEESLSEMMPVKKIGDPAEIARAVSFLLGSEFTTGSVLEVDGGVGAT</sequence>
<accession>A0AA39Y9J0</accession>
<dbReference type="AlphaFoldDB" id="A0AA39Y9J0"/>
<gene>
    <name evidence="4" type="primary">fabG_9</name>
    <name evidence="4" type="ORF">DIS24_g7359</name>
</gene>
<keyword evidence="3" id="KW-0560">Oxidoreductase</keyword>
<name>A0AA39Y9J0_9PEZI</name>
<dbReference type="InterPro" id="IPR002347">
    <property type="entry name" value="SDR_fam"/>
</dbReference>
<protein>
    <submittedName>
        <fullName evidence="4">3-oxoacyl-(Acyl-carrier-protein) reductase FabG</fullName>
    </submittedName>
</protein>
<dbReference type="InterPro" id="IPR020904">
    <property type="entry name" value="Sc_DH/Rdtase_CS"/>
</dbReference>